<sequence length="263" mass="28735">MAAPQDQPARELPDSLSPTYADLVDWAMAADTVAIVLVEDQIAFPPERAPDVPPSQIRLYIESLTQAVLTAPTSVPGELAFVVDQQRDADGDAPDLDEQRFLLFADLSRTQPGAVQLLTSQSMLPAGPRIEERVRRVLTQLAVASAPSAVTGVRDVISIPGNLAGESESQMFVETADGAPVSLTVIRRPGMQPQWGVSAGEIVDAAARPPARETLEWYRLACFLPRELPADSFLQRDQAAQRQAREDYAFVLRELGECERRFT</sequence>
<keyword evidence="2" id="KW-1185">Reference proteome</keyword>
<dbReference type="Proteomes" id="UP000053070">
    <property type="component" value="Unassembled WGS sequence"/>
</dbReference>
<gene>
    <name evidence="1" type="ORF">AAW01_08960</name>
</gene>
<dbReference type="PATRIC" id="fig|502682.8.peg.1826"/>
<dbReference type="EMBL" id="LBHC01000002">
    <property type="protein sequence ID" value="KLE32219.1"/>
    <property type="molecule type" value="Genomic_DNA"/>
</dbReference>
<name>A0A0G9MNQ8_9SPHN</name>
<reference evidence="1 2" key="1">
    <citation type="submission" date="2015-04" db="EMBL/GenBank/DDBJ databases">
        <title>The draft genome sequence of Erythrobacr gangjinensis K7-2.</title>
        <authorList>
            <person name="Zhuang L."/>
            <person name="Liu Y."/>
            <person name="Shao Z."/>
        </authorList>
    </citation>
    <scope>NUCLEOTIDE SEQUENCE [LARGE SCALE GENOMIC DNA]</scope>
    <source>
        <strain evidence="1 2">K7-2</strain>
    </source>
</reference>
<evidence type="ECO:0000313" key="2">
    <source>
        <dbReference type="Proteomes" id="UP000053070"/>
    </source>
</evidence>
<comment type="caution">
    <text evidence="1">The sequence shown here is derived from an EMBL/GenBank/DDBJ whole genome shotgun (WGS) entry which is preliminary data.</text>
</comment>
<organism evidence="1 2">
    <name type="scientific">Aurantiacibacter gangjinensis</name>
    <dbReference type="NCBI Taxonomy" id="502682"/>
    <lineage>
        <taxon>Bacteria</taxon>
        <taxon>Pseudomonadati</taxon>
        <taxon>Pseudomonadota</taxon>
        <taxon>Alphaproteobacteria</taxon>
        <taxon>Sphingomonadales</taxon>
        <taxon>Erythrobacteraceae</taxon>
        <taxon>Aurantiacibacter</taxon>
    </lineage>
</organism>
<evidence type="ECO:0000313" key="1">
    <source>
        <dbReference type="EMBL" id="KLE32219.1"/>
    </source>
</evidence>
<proteinExistence type="predicted"/>
<protein>
    <submittedName>
        <fullName evidence="1">Uncharacterized protein</fullName>
    </submittedName>
</protein>
<accession>A0A0G9MNQ8</accession>
<dbReference type="AlphaFoldDB" id="A0A0G9MNQ8"/>